<keyword evidence="1" id="KW-0472">Membrane</keyword>
<reference evidence="2" key="1">
    <citation type="submission" date="2022-11" db="EMBL/GenBank/DDBJ databases">
        <title>Chromosome-level genome of Pogonophryne albipinna.</title>
        <authorList>
            <person name="Jo E."/>
        </authorList>
    </citation>
    <scope>NUCLEOTIDE SEQUENCE</scope>
    <source>
        <strain evidence="2">SGF0006</strain>
        <tissue evidence="2">Muscle</tissue>
    </source>
</reference>
<dbReference type="AlphaFoldDB" id="A0AAD6BEV5"/>
<keyword evidence="1" id="KW-0812">Transmembrane</keyword>
<dbReference type="EMBL" id="JAPTMU010000006">
    <property type="protein sequence ID" value="KAJ4941491.1"/>
    <property type="molecule type" value="Genomic_DNA"/>
</dbReference>
<evidence type="ECO:0000256" key="1">
    <source>
        <dbReference type="SAM" id="Phobius"/>
    </source>
</evidence>
<evidence type="ECO:0008006" key="4">
    <source>
        <dbReference type="Google" id="ProtNLM"/>
    </source>
</evidence>
<sequence>MGGVDLLDSLIALYRTKVRSRKWHHKIVLHMMGFTLVNVWLLYRRDCKDCGIPKKEVYTLLKFKAEVAKTWLRRSTEVLPHQCHQHLCIKTTLTIGLCGWRKRAGANTLAVTADNNCFMNFHKQ</sequence>
<dbReference type="PANTHER" id="PTHR47272">
    <property type="entry name" value="DDE_TNP_1_7 DOMAIN-CONTAINING PROTEIN"/>
    <property type="match status" value="1"/>
</dbReference>
<dbReference type="Proteomes" id="UP001219934">
    <property type="component" value="Unassembled WGS sequence"/>
</dbReference>
<protein>
    <recommendedName>
        <fullName evidence="4">PiggyBac transposable element-derived protein domain-containing protein</fullName>
    </recommendedName>
</protein>
<evidence type="ECO:0000313" key="3">
    <source>
        <dbReference type="Proteomes" id="UP001219934"/>
    </source>
</evidence>
<feature type="transmembrane region" description="Helical" evidence="1">
    <location>
        <begin position="27"/>
        <end position="43"/>
    </location>
</feature>
<name>A0AAD6BEV5_9TELE</name>
<accession>A0AAD6BEV5</accession>
<proteinExistence type="predicted"/>
<organism evidence="2 3">
    <name type="scientific">Pogonophryne albipinna</name>
    <dbReference type="NCBI Taxonomy" id="1090488"/>
    <lineage>
        <taxon>Eukaryota</taxon>
        <taxon>Metazoa</taxon>
        <taxon>Chordata</taxon>
        <taxon>Craniata</taxon>
        <taxon>Vertebrata</taxon>
        <taxon>Euteleostomi</taxon>
        <taxon>Actinopterygii</taxon>
        <taxon>Neopterygii</taxon>
        <taxon>Teleostei</taxon>
        <taxon>Neoteleostei</taxon>
        <taxon>Acanthomorphata</taxon>
        <taxon>Eupercaria</taxon>
        <taxon>Perciformes</taxon>
        <taxon>Notothenioidei</taxon>
        <taxon>Pogonophryne</taxon>
    </lineage>
</organism>
<keyword evidence="1" id="KW-1133">Transmembrane helix</keyword>
<keyword evidence="3" id="KW-1185">Reference proteome</keyword>
<comment type="caution">
    <text evidence="2">The sequence shown here is derived from an EMBL/GenBank/DDBJ whole genome shotgun (WGS) entry which is preliminary data.</text>
</comment>
<gene>
    <name evidence="2" type="ORF">JOQ06_011370</name>
</gene>
<evidence type="ECO:0000313" key="2">
    <source>
        <dbReference type="EMBL" id="KAJ4941491.1"/>
    </source>
</evidence>